<evidence type="ECO:0000313" key="1">
    <source>
        <dbReference type="EMBL" id="CAG9770051.1"/>
    </source>
</evidence>
<protein>
    <submittedName>
        <fullName evidence="1">Uncharacterized protein</fullName>
    </submittedName>
</protein>
<name>A0A9N9QQL1_9CUCU</name>
<keyword evidence="2" id="KW-1185">Reference proteome</keyword>
<organism evidence="1 2">
    <name type="scientific">Ceutorhynchus assimilis</name>
    <name type="common">cabbage seed weevil</name>
    <dbReference type="NCBI Taxonomy" id="467358"/>
    <lineage>
        <taxon>Eukaryota</taxon>
        <taxon>Metazoa</taxon>
        <taxon>Ecdysozoa</taxon>
        <taxon>Arthropoda</taxon>
        <taxon>Hexapoda</taxon>
        <taxon>Insecta</taxon>
        <taxon>Pterygota</taxon>
        <taxon>Neoptera</taxon>
        <taxon>Endopterygota</taxon>
        <taxon>Coleoptera</taxon>
        <taxon>Polyphaga</taxon>
        <taxon>Cucujiformia</taxon>
        <taxon>Curculionidae</taxon>
        <taxon>Ceutorhynchinae</taxon>
        <taxon>Ceutorhynchus</taxon>
    </lineage>
</organism>
<sequence length="196" mass="23225">MCETMAEFDIPHKIIRLTRVCVKGSSRMYSGRLSGTPNSNRALPGEWFATNTYADNIEVVETNLLNRKETFVKLEHKATKMGLKINEGKTRYMHISRRRRGRVGQSVKQFKQRRELIRRRISLRSRSNPFDFPDQRFRELFRLDKRLVRNLMEELRPLLEDRKSMKGVDFESKIFCALRYYAVGSYQRCVGWPQGK</sequence>
<gene>
    <name evidence="1" type="ORF">CEUTPL_LOCUS10513</name>
</gene>
<dbReference type="EMBL" id="OU892282">
    <property type="protein sequence ID" value="CAG9770051.1"/>
    <property type="molecule type" value="Genomic_DNA"/>
</dbReference>
<evidence type="ECO:0000313" key="2">
    <source>
        <dbReference type="Proteomes" id="UP001152799"/>
    </source>
</evidence>
<reference evidence="1" key="1">
    <citation type="submission" date="2022-01" db="EMBL/GenBank/DDBJ databases">
        <authorList>
            <person name="King R."/>
        </authorList>
    </citation>
    <scope>NUCLEOTIDE SEQUENCE</scope>
</reference>
<dbReference type="OrthoDB" id="2415966at2759"/>
<dbReference type="AlphaFoldDB" id="A0A9N9QQL1"/>
<proteinExistence type="predicted"/>
<accession>A0A9N9QQL1</accession>
<dbReference type="Proteomes" id="UP001152799">
    <property type="component" value="Chromosome 6"/>
</dbReference>